<dbReference type="OrthoDB" id="9810297at2"/>
<dbReference type="PATRIC" id="fig|762967.3.peg.1764"/>
<dbReference type="SUPFAM" id="SSF48013">
    <property type="entry name" value="NusB-like"/>
    <property type="match status" value="1"/>
</dbReference>
<dbReference type="Pfam" id="PF01189">
    <property type="entry name" value="Methyltr_RsmB-F"/>
    <property type="match status" value="1"/>
</dbReference>
<dbReference type="AlphaFoldDB" id="H3KHJ7"/>
<comment type="catalytic activity">
    <reaction evidence="13">
        <text>cytidine(967) in 16S rRNA + S-adenosyl-L-methionine = 5-methylcytidine(967) in 16S rRNA + S-adenosyl-L-homocysteine + H(+)</text>
        <dbReference type="Rhea" id="RHEA:42748"/>
        <dbReference type="Rhea" id="RHEA-COMP:10219"/>
        <dbReference type="Rhea" id="RHEA-COMP:10220"/>
        <dbReference type="ChEBI" id="CHEBI:15378"/>
        <dbReference type="ChEBI" id="CHEBI:57856"/>
        <dbReference type="ChEBI" id="CHEBI:59789"/>
        <dbReference type="ChEBI" id="CHEBI:74483"/>
        <dbReference type="ChEBI" id="CHEBI:82748"/>
        <dbReference type="EC" id="2.1.1.176"/>
    </reaction>
</comment>
<accession>H3KHJ7</accession>
<dbReference type="PANTHER" id="PTHR22807:SF61">
    <property type="entry name" value="NOL1_NOP2_SUN FAMILY PROTEIN _ ANTITERMINATION NUSB DOMAIN-CONTAINING PROTEIN"/>
    <property type="match status" value="1"/>
</dbReference>
<evidence type="ECO:0000256" key="12">
    <source>
        <dbReference type="ARBA" id="ARBA00031088"/>
    </source>
</evidence>
<keyword evidence="17" id="KW-1185">Reference proteome</keyword>
<evidence type="ECO:0000256" key="11">
    <source>
        <dbReference type="ARBA" id="ARBA00030399"/>
    </source>
</evidence>
<dbReference type="InterPro" id="IPR035926">
    <property type="entry name" value="NusB-like_sf"/>
</dbReference>
<dbReference type="CDD" id="cd02440">
    <property type="entry name" value="AdoMet_MTases"/>
    <property type="match status" value="1"/>
</dbReference>
<evidence type="ECO:0000256" key="3">
    <source>
        <dbReference type="ARBA" id="ARBA00007494"/>
    </source>
</evidence>
<dbReference type="InterPro" id="IPR006027">
    <property type="entry name" value="NusB_RsmB_TIM44"/>
</dbReference>
<dbReference type="Pfam" id="PF01029">
    <property type="entry name" value="NusB"/>
    <property type="match status" value="1"/>
</dbReference>
<evidence type="ECO:0000256" key="7">
    <source>
        <dbReference type="ARBA" id="ARBA00022603"/>
    </source>
</evidence>
<dbReference type="InterPro" id="IPR049560">
    <property type="entry name" value="MeTrfase_RsmB-F_NOP2_cat"/>
</dbReference>
<feature type="binding site" evidence="14">
    <location>
        <position position="322"/>
    </location>
    <ligand>
        <name>S-adenosyl-L-methionine</name>
        <dbReference type="ChEBI" id="CHEBI:59789"/>
    </ligand>
</feature>
<dbReference type="Gene3D" id="1.10.940.10">
    <property type="entry name" value="NusB-like"/>
    <property type="match status" value="1"/>
</dbReference>
<dbReference type="EC" id="2.1.1.176" evidence="4"/>
<dbReference type="GO" id="GO:0006355">
    <property type="term" value="P:regulation of DNA-templated transcription"/>
    <property type="evidence" value="ECO:0007669"/>
    <property type="project" value="InterPro"/>
</dbReference>
<dbReference type="InterPro" id="IPR029063">
    <property type="entry name" value="SAM-dependent_MTases_sf"/>
</dbReference>
<dbReference type="PRINTS" id="PR02008">
    <property type="entry name" value="RCMTFAMILY"/>
</dbReference>
<evidence type="ECO:0000256" key="8">
    <source>
        <dbReference type="ARBA" id="ARBA00022679"/>
    </source>
</evidence>
<evidence type="ECO:0000256" key="2">
    <source>
        <dbReference type="ARBA" id="ARBA00004496"/>
    </source>
</evidence>
<keyword evidence="10 14" id="KW-0694">RNA-binding</keyword>
<evidence type="ECO:0000256" key="13">
    <source>
        <dbReference type="ARBA" id="ARBA00047283"/>
    </source>
</evidence>
<name>H3KHJ7_9BURK</name>
<evidence type="ECO:0000313" key="17">
    <source>
        <dbReference type="Proteomes" id="UP000004956"/>
    </source>
</evidence>
<dbReference type="InterPro" id="IPR018314">
    <property type="entry name" value="RsmB/NOL1/NOP2-like_CS"/>
</dbReference>
<evidence type="ECO:0000256" key="10">
    <source>
        <dbReference type="ARBA" id="ARBA00022884"/>
    </source>
</evidence>
<feature type="domain" description="SAM-dependent MTase RsmB/NOP-type" evidence="15">
    <location>
        <begin position="167"/>
        <end position="439"/>
    </location>
</feature>
<gene>
    <name evidence="16" type="ORF">HMPREF9440_02241</name>
</gene>
<feature type="binding site" evidence="14">
    <location>
        <position position="303"/>
    </location>
    <ligand>
        <name>S-adenosyl-L-methionine</name>
        <dbReference type="ChEBI" id="CHEBI:59789"/>
    </ligand>
</feature>
<sequence length="439" mass="48114">MSDARLPLSKLLQAAGRAFASMRAEGLGLQGALAAAGAKLPPSERGALQAILYDAVRRRALAEAALEALTEHPPKEPVRSILTVALALVFSGTYKDFTLADQTVRALRADPKTARAAGFANAVLRRAMRERSELAAKLEARDDVRYNVPAWWLARVQTAWPENWREVLEPARSRPPMTLRINRRRTDMETYRAKLDEAGMAHRVLGPEALMLEAPVPVESVPGFAEGLVSVQDAGVQLAAHFLPVKPGDRVLDACAAPGGKTAHLLELVDCRMTALEIDPDRARRIEETLSRLGLKAEILTADAAATDLWWDKEPFDAVLLDAPCTASGIVRRQPDVPWNRRPVDIRALAREQARLLKALWPLVKKGGHLLFVTCSIFPEEGPEQVSRFLAETPDAENVPLAPGLDGMMRLIPLARDTSPDGIEPAVHDGFFYALFRKA</sequence>
<evidence type="ECO:0000256" key="14">
    <source>
        <dbReference type="PROSITE-ProRule" id="PRU01023"/>
    </source>
</evidence>
<dbReference type="Proteomes" id="UP000004956">
    <property type="component" value="Unassembled WGS sequence"/>
</dbReference>
<comment type="subcellular location">
    <subcellularLocation>
        <location evidence="2">Cytoplasm</location>
    </subcellularLocation>
</comment>
<dbReference type="Gene3D" id="3.30.70.1170">
    <property type="entry name" value="Sun protein, domain 3"/>
    <property type="match status" value="1"/>
</dbReference>
<keyword evidence="7 14" id="KW-0489">Methyltransferase</keyword>
<evidence type="ECO:0000256" key="1">
    <source>
        <dbReference type="ARBA" id="ARBA00002724"/>
    </source>
</evidence>
<keyword evidence="8 14" id="KW-0808">Transferase</keyword>
<dbReference type="GO" id="GO:0005737">
    <property type="term" value="C:cytoplasm"/>
    <property type="evidence" value="ECO:0007669"/>
    <property type="project" value="UniProtKB-SubCell"/>
</dbReference>
<dbReference type="GO" id="GO:0003723">
    <property type="term" value="F:RNA binding"/>
    <property type="evidence" value="ECO:0007669"/>
    <property type="project" value="UniProtKB-UniRule"/>
</dbReference>
<dbReference type="SUPFAM" id="SSF53335">
    <property type="entry name" value="S-adenosyl-L-methionine-dependent methyltransferases"/>
    <property type="match status" value="1"/>
</dbReference>
<dbReference type="Gene3D" id="1.10.287.730">
    <property type="entry name" value="Helix hairpin bin"/>
    <property type="match status" value="1"/>
</dbReference>
<dbReference type="NCBIfam" id="TIGR00563">
    <property type="entry name" value="rsmB"/>
    <property type="match status" value="1"/>
</dbReference>
<evidence type="ECO:0000256" key="5">
    <source>
        <dbReference type="ARBA" id="ARBA00022490"/>
    </source>
</evidence>
<comment type="caution">
    <text evidence="16">The sequence shown here is derived from an EMBL/GenBank/DDBJ whole genome shotgun (WGS) entry which is preliminary data.</text>
</comment>
<dbReference type="RefSeq" id="WP_008543526.1">
    <property type="nucleotide sequence ID" value="NZ_JH605011.1"/>
</dbReference>
<dbReference type="PROSITE" id="PS51686">
    <property type="entry name" value="SAM_MT_RSMB_NOP"/>
    <property type="match status" value="1"/>
</dbReference>
<dbReference type="InterPro" id="IPR054728">
    <property type="entry name" value="RsmB-like_ferredoxin"/>
</dbReference>
<comment type="similarity">
    <text evidence="3 14">Belongs to the class I-like SAM-binding methyltransferase superfamily. RsmB/NOP family.</text>
</comment>
<reference evidence="16 17" key="1">
    <citation type="submission" date="2011-11" db="EMBL/GenBank/DDBJ databases">
        <authorList>
            <person name="Weinstock G."/>
            <person name="Sodergren E."/>
            <person name="Clifton S."/>
            <person name="Fulton L."/>
            <person name="Fulton B."/>
            <person name="Courtney L."/>
            <person name="Fronick C."/>
            <person name="Harrison M."/>
            <person name="Strong C."/>
            <person name="Farmer C."/>
            <person name="Delahaunty K."/>
            <person name="Markovic C."/>
            <person name="Hall O."/>
            <person name="Minx P."/>
            <person name="Tomlinson C."/>
            <person name="Mitreva M."/>
            <person name="Hou S."/>
            <person name="Chen J."/>
            <person name="Wollam A."/>
            <person name="Pepin K.H."/>
            <person name="Johnson M."/>
            <person name="Bhonagiri V."/>
            <person name="Zhang X."/>
            <person name="Suruliraj S."/>
            <person name="Warren W."/>
            <person name="Chinwalla A."/>
            <person name="Mardis E.R."/>
            <person name="Wilson R.K."/>
        </authorList>
    </citation>
    <scope>NUCLEOTIDE SEQUENCE [LARGE SCALE GENOMIC DNA]</scope>
    <source>
        <strain evidence="16 17">YIT 11816</strain>
    </source>
</reference>
<dbReference type="HOGENOM" id="CLU_005316_0_4_4"/>
<comment type="function">
    <text evidence="1">Specifically methylates the cytosine at position 967 (m5C967) of 16S rRNA.</text>
</comment>
<dbReference type="InterPro" id="IPR023267">
    <property type="entry name" value="RCMT"/>
</dbReference>
<dbReference type="GO" id="GO:0008649">
    <property type="term" value="F:rRNA methyltransferase activity"/>
    <property type="evidence" value="ECO:0007669"/>
    <property type="project" value="InterPro"/>
</dbReference>
<dbReference type="InterPro" id="IPR004573">
    <property type="entry name" value="rRNA_ssu_MeTfrase_B"/>
</dbReference>
<dbReference type="Gene3D" id="3.40.50.150">
    <property type="entry name" value="Vaccinia Virus protein VP39"/>
    <property type="match status" value="1"/>
</dbReference>
<dbReference type="InterPro" id="IPR001678">
    <property type="entry name" value="MeTrfase_RsmB-F_NOP2_dom"/>
</dbReference>
<organism evidence="16 17">
    <name type="scientific">Sutterella parvirubra YIT 11816</name>
    <dbReference type="NCBI Taxonomy" id="762967"/>
    <lineage>
        <taxon>Bacteria</taxon>
        <taxon>Pseudomonadati</taxon>
        <taxon>Pseudomonadota</taxon>
        <taxon>Betaproteobacteria</taxon>
        <taxon>Burkholderiales</taxon>
        <taxon>Sutterellaceae</taxon>
        <taxon>Sutterella</taxon>
    </lineage>
</organism>
<protein>
    <recommendedName>
        <fullName evidence="4">16S rRNA (cytosine(967)-C(5))-methyltransferase</fullName>
        <ecNumber evidence="4">2.1.1.176</ecNumber>
    </recommendedName>
    <alternativeName>
        <fullName evidence="11">16S rRNA m5C967 methyltransferase</fullName>
    </alternativeName>
    <alternativeName>
        <fullName evidence="12">rRNA (cytosine-C(5)-)-methyltransferase RsmB</fullName>
    </alternativeName>
</protein>
<proteinExistence type="inferred from homology"/>
<evidence type="ECO:0000256" key="9">
    <source>
        <dbReference type="ARBA" id="ARBA00022691"/>
    </source>
</evidence>
<dbReference type="PROSITE" id="PS01153">
    <property type="entry name" value="NOL1_NOP2_SUN"/>
    <property type="match status" value="1"/>
</dbReference>
<keyword evidence="9 14" id="KW-0949">S-adenosyl-L-methionine</keyword>
<evidence type="ECO:0000256" key="4">
    <source>
        <dbReference type="ARBA" id="ARBA00012140"/>
    </source>
</evidence>
<evidence type="ECO:0000256" key="6">
    <source>
        <dbReference type="ARBA" id="ARBA00022552"/>
    </source>
</evidence>
<dbReference type="PANTHER" id="PTHR22807">
    <property type="entry name" value="NOP2 YEAST -RELATED NOL1/NOP2/FMU SUN DOMAIN-CONTAINING"/>
    <property type="match status" value="1"/>
</dbReference>
<feature type="binding site" evidence="14">
    <location>
        <position position="277"/>
    </location>
    <ligand>
        <name>S-adenosyl-L-methionine</name>
        <dbReference type="ChEBI" id="CHEBI:59789"/>
    </ligand>
</feature>
<dbReference type="Pfam" id="PF22458">
    <property type="entry name" value="RsmF-B_ferredox"/>
    <property type="match status" value="1"/>
</dbReference>
<dbReference type="NCBIfam" id="NF008149">
    <property type="entry name" value="PRK10901.1"/>
    <property type="match status" value="1"/>
</dbReference>
<dbReference type="EMBL" id="AFBQ01000340">
    <property type="protein sequence ID" value="EHY30411.1"/>
    <property type="molecule type" value="Genomic_DNA"/>
</dbReference>
<evidence type="ECO:0000259" key="15">
    <source>
        <dbReference type="PROSITE" id="PS51686"/>
    </source>
</evidence>
<feature type="active site" description="Nucleophile" evidence="14">
    <location>
        <position position="375"/>
    </location>
</feature>
<evidence type="ECO:0000313" key="16">
    <source>
        <dbReference type="EMBL" id="EHY30411.1"/>
    </source>
</evidence>
<keyword evidence="5" id="KW-0963">Cytoplasm</keyword>
<keyword evidence="6" id="KW-0698">rRNA processing</keyword>
<feature type="binding site" evidence="14">
    <location>
        <begin position="255"/>
        <end position="261"/>
    </location>
    <ligand>
        <name>S-adenosyl-L-methionine</name>
        <dbReference type="ChEBI" id="CHEBI:59789"/>
    </ligand>
</feature>
<dbReference type="STRING" id="762967.HMPREF9440_02241"/>